<sequence>MAEAIRDADESASPLSAALGAIAQVGTELVAFADRAAERRAVIDSSVELQERERTKLATVTTAIRDALKQRDVDPGKAELVAQIATVAFQNAFAQWIDTQGRNDFPSCLRAVAAALRETLESGH</sequence>
<reference evidence="2" key="1">
    <citation type="journal article" date="2019" name="Int. J. Syst. Evol. Microbiol.">
        <title>The Global Catalogue of Microorganisms (GCM) 10K type strain sequencing project: providing services to taxonomists for standard genome sequencing and annotation.</title>
        <authorList>
            <consortium name="The Broad Institute Genomics Platform"/>
            <consortium name="The Broad Institute Genome Sequencing Center for Infectious Disease"/>
            <person name="Wu L."/>
            <person name="Ma J."/>
        </authorList>
    </citation>
    <scope>NUCLEOTIDE SEQUENCE [LARGE SCALE GENOMIC DNA]</scope>
    <source>
        <strain evidence="2">CCUG 53903</strain>
    </source>
</reference>
<dbReference type="Gene3D" id="1.10.357.10">
    <property type="entry name" value="Tetracycline Repressor, domain 2"/>
    <property type="match status" value="1"/>
</dbReference>
<dbReference type="Proteomes" id="UP001596058">
    <property type="component" value="Unassembled WGS sequence"/>
</dbReference>
<dbReference type="RefSeq" id="WP_379512962.1">
    <property type="nucleotide sequence ID" value="NZ_JBHSPA010000009.1"/>
</dbReference>
<evidence type="ECO:0000313" key="2">
    <source>
        <dbReference type="Proteomes" id="UP001596058"/>
    </source>
</evidence>
<comment type="caution">
    <text evidence="1">The sequence shown here is derived from an EMBL/GenBank/DDBJ whole genome shotgun (WGS) entry which is preliminary data.</text>
</comment>
<protein>
    <recommendedName>
        <fullName evidence="3">MftR C-terminal domain-containing protein</fullName>
    </recommendedName>
</protein>
<proteinExistence type="predicted"/>
<keyword evidence="2" id="KW-1185">Reference proteome</keyword>
<name>A0ABW1CCP7_9ACTN</name>
<organism evidence="1 2">
    <name type="scientific">Nonomuraea insulae</name>
    <dbReference type="NCBI Taxonomy" id="1616787"/>
    <lineage>
        <taxon>Bacteria</taxon>
        <taxon>Bacillati</taxon>
        <taxon>Actinomycetota</taxon>
        <taxon>Actinomycetes</taxon>
        <taxon>Streptosporangiales</taxon>
        <taxon>Streptosporangiaceae</taxon>
        <taxon>Nonomuraea</taxon>
    </lineage>
</organism>
<dbReference type="EMBL" id="JBHSPA010000009">
    <property type="protein sequence ID" value="MFC5823426.1"/>
    <property type="molecule type" value="Genomic_DNA"/>
</dbReference>
<evidence type="ECO:0000313" key="1">
    <source>
        <dbReference type="EMBL" id="MFC5823426.1"/>
    </source>
</evidence>
<accession>A0ABW1CCP7</accession>
<evidence type="ECO:0008006" key="3">
    <source>
        <dbReference type="Google" id="ProtNLM"/>
    </source>
</evidence>
<gene>
    <name evidence="1" type="ORF">ACFPZ3_06150</name>
</gene>